<proteinExistence type="predicted"/>
<feature type="domain" description="DUF5930" evidence="2">
    <location>
        <begin position="2"/>
        <end position="307"/>
    </location>
</feature>
<feature type="transmembrane region" description="Helical" evidence="1">
    <location>
        <begin position="35"/>
        <end position="60"/>
    </location>
</feature>
<protein>
    <submittedName>
        <fullName evidence="3">TraB/GumN family protein</fullName>
    </submittedName>
</protein>
<comment type="caution">
    <text evidence="3">The sequence shown here is derived from an EMBL/GenBank/DDBJ whole genome shotgun (WGS) entry which is preliminary data.</text>
</comment>
<sequence>MKFRSTLARAFPEKRLFLRTDGETRLIRLTPFVQIAGISGAALLLCWTIVSSAMVVMHGFGSGTLYEQALRDQAVYESRLNGLAVERNARAREAADAHERLAAALDEISAIQSRLLRSEERRRELETGVDVIASTLRKSMEERDDARLHAASLLARLGEHADGLAAETTEEELFATLGFLTATLANVAEERDDIRRTADAAEARLDEIAFEKRLETERNERVFRQIEDAVETSLAPIKDMFAAVGLPTDSIIEQVRRRYSGQGGLISPVVFSTSGEADEDPQLLRASEILEQLREAELYRVAVQSMP</sequence>
<dbReference type="AlphaFoldDB" id="A0A6B0XZD0"/>
<keyword evidence="1" id="KW-0812">Transmembrane</keyword>
<keyword evidence="1" id="KW-0472">Membrane</keyword>
<dbReference type="InterPro" id="IPR045974">
    <property type="entry name" value="DUF5930"/>
</dbReference>
<accession>A0A6B0XZD0</accession>
<evidence type="ECO:0000256" key="1">
    <source>
        <dbReference type="SAM" id="Phobius"/>
    </source>
</evidence>
<dbReference type="Pfam" id="PF19353">
    <property type="entry name" value="DUF5930"/>
    <property type="match status" value="1"/>
</dbReference>
<reference evidence="3" key="1">
    <citation type="submission" date="2019-09" db="EMBL/GenBank/DDBJ databases">
        <title>Characterisation of the sponge microbiome using genome-centric metagenomics.</title>
        <authorList>
            <person name="Engelberts J.P."/>
            <person name="Robbins S.J."/>
            <person name="De Goeij J.M."/>
            <person name="Aranda M."/>
            <person name="Bell S.C."/>
            <person name="Webster N.S."/>
        </authorList>
    </citation>
    <scope>NUCLEOTIDE SEQUENCE</scope>
    <source>
        <strain evidence="3">SB0664_bin_43</strain>
    </source>
</reference>
<gene>
    <name evidence="3" type="ORF">F4Y60_03415</name>
</gene>
<organism evidence="3">
    <name type="scientific">Boseongicola sp. SB0664_bin_43</name>
    <dbReference type="NCBI Taxonomy" id="2604844"/>
    <lineage>
        <taxon>Bacteria</taxon>
        <taxon>Pseudomonadati</taxon>
        <taxon>Pseudomonadota</taxon>
        <taxon>Alphaproteobacteria</taxon>
        <taxon>Rhodobacterales</taxon>
        <taxon>Paracoccaceae</taxon>
        <taxon>Boseongicola</taxon>
    </lineage>
</organism>
<feature type="non-terminal residue" evidence="3">
    <location>
        <position position="307"/>
    </location>
</feature>
<evidence type="ECO:0000259" key="2">
    <source>
        <dbReference type="Pfam" id="PF19353"/>
    </source>
</evidence>
<evidence type="ECO:0000313" key="3">
    <source>
        <dbReference type="EMBL" id="MXY33137.1"/>
    </source>
</evidence>
<keyword evidence="1" id="KW-1133">Transmembrane helix</keyword>
<dbReference type="EMBL" id="VXRY01000133">
    <property type="protein sequence ID" value="MXY33137.1"/>
    <property type="molecule type" value="Genomic_DNA"/>
</dbReference>
<name>A0A6B0XZD0_9RHOB</name>